<proteinExistence type="inferred from homology"/>
<dbReference type="Proteomes" id="UP000189670">
    <property type="component" value="Unassembled WGS sequence"/>
</dbReference>
<dbReference type="Gene3D" id="3.40.50.2300">
    <property type="match status" value="1"/>
</dbReference>
<evidence type="ECO:0000313" key="4">
    <source>
        <dbReference type="EMBL" id="ETR70294.1"/>
    </source>
</evidence>
<keyword evidence="2" id="KW-0732">Signal</keyword>
<feature type="non-terminal residue" evidence="4">
    <location>
        <position position="115"/>
    </location>
</feature>
<dbReference type="EMBL" id="ATBP01000447">
    <property type="protein sequence ID" value="ETR70294.1"/>
    <property type="molecule type" value="Genomic_DNA"/>
</dbReference>
<evidence type="ECO:0000259" key="3">
    <source>
        <dbReference type="Pfam" id="PF13458"/>
    </source>
</evidence>
<dbReference type="PANTHER" id="PTHR30483">
    <property type="entry name" value="LEUCINE-SPECIFIC-BINDING PROTEIN"/>
    <property type="match status" value="1"/>
</dbReference>
<comment type="similarity">
    <text evidence="1">Belongs to the leucine-binding protein family.</text>
</comment>
<dbReference type="Pfam" id="PF13458">
    <property type="entry name" value="Peripla_BP_6"/>
    <property type="match status" value="1"/>
</dbReference>
<feature type="domain" description="Leucine-binding protein" evidence="3">
    <location>
        <begin position="33"/>
        <end position="113"/>
    </location>
</feature>
<gene>
    <name evidence="4" type="ORF">OMM_08918</name>
</gene>
<evidence type="ECO:0000256" key="2">
    <source>
        <dbReference type="ARBA" id="ARBA00022729"/>
    </source>
</evidence>
<dbReference type="AlphaFoldDB" id="A0A1V1P673"/>
<protein>
    <recommendedName>
        <fullName evidence="3">Leucine-binding protein domain-containing protein</fullName>
    </recommendedName>
</protein>
<dbReference type="PANTHER" id="PTHR30483:SF6">
    <property type="entry name" value="PERIPLASMIC BINDING PROTEIN OF ABC TRANSPORTER FOR NATURAL AMINO ACIDS"/>
    <property type="match status" value="1"/>
</dbReference>
<organism evidence="4 5">
    <name type="scientific">Candidatus Magnetoglobus multicellularis str. Araruama</name>
    <dbReference type="NCBI Taxonomy" id="890399"/>
    <lineage>
        <taxon>Bacteria</taxon>
        <taxon>Pseudomonadati</taxon>
        <taxon>Thermodesulfobacteriota</taxon>
        <taxon>Desulfobacteria</taxon>
        <taxon>Desulfobacterales</taxon>
        <taxon>Desulfobacteraceae</taxon>
        <taxon>Candidatus Magnetoglobus</taxon>
    </lineage>
</organism>
<name>A0A1V1P673_9BACT</name>
<dbReference type="SUPFAM" id="SSF53822">
    <property type="entry name" value="Periplasmic binding protein-like I"/>
    <property type="match status" value="1"/>
</dbReference>
<evidence type="ECO:0000256" key="1">
    <source>
        <dbReference type="ARBA" id="ARBA00010062"/>
    </source>
</evidence>
<evidence type="ECO:0000313" key="5">
    <source>
        <dbReference type="Proteomes" id="UP000189670"/>
    </source>
</evidence>
<dbReference type="InterPro" id="IPR028081">
    <property type="entry name" value="Leu-bd"/>
</dbReference>
<dbReference type="InterPro" id="IPR028082">
    <property type="entry name" value="Peripla_BP_I"/>
</dbReference>
<comment type="caution">
    <text evidence="4">The sequence shown here is derived from an EMBL/GenBank/DDBJ whole genome shotgun (WGS) entry which is preliminary data.</text>
</comment>
<sequence>METLQMNTTYFVKTIIQLLMIIALPSTVFAQNTIDIGVVAPINTAYGKAMVSGIELYKEQVNQDGGILGKKVVLRVKDDHNHKREAVVAAKALADSQNILMIIGHYFSSTSIAAG</sequence>
<dbReference type="InterPro" id="IPR051010">
    <property type="entry name" value="BCAA_transport"/>
</dbReference>
<reference evidence="5" key="1">
    <citation type="submission" date="2012-11" db="EMBL/GenBank/DDBJ databases">
        <authorList>
            <person name="Lucero-Rivera Y.E."/>
            <person name="Tovar-Ramirez D."/>
        </authorList>
    </citation>
    <scope>NUCLEOTIDE SEQUENCE [LARGE SCALE GENOMIC DNA]</scope>
    <source>
        <strain evidence="5">Araruama</strain>
    </source>
</reference>
<accession>A0A1V1P673</accession>